<dbReference type="EMBL" id="JAANIT010000235">
    <property type="protein sequence ID" value="KAG1550089.1"/>
    <property type="molecule type" value="Genomic_DNA"/>
</dbReference>
<dbReference type="GO" id="GO:0015179">
    <property type="term" value="F:L-amino acid transmembrane transporter activity"/>
    <property type="evidence" value="ECO:0007669"/>
    <property type="project" value="TreeGrafter"/>
</dbReference>
<organism evidence="8 9">
    <name type="scientific">Rhizopus oryzae</name>
    <name type="common">Mucormycosis agent</name>
    <name type="synonym">Rhizopus arrhizus var. delemar</name>
    <dbReference type="NCBI Taxonomy" id="64495"/>
    <lineage>
        <taxon>Eukaryota</taxon>
        <taxon>Fungi</taxon>
        <taxon>Fungi incertae sedis</taxon>
        <taxon>Mucoromycota</taxon>
        <taxon>Mucoromycotina</taxon>
        <taxon>Mucoromycetes</taxon>
        <taxon>Mucorales</taxon>
        <taxon>Mucorineae</taxon>
        <taxon>Rhizopodaceae</taxon>
        <taxon>Rhizopus</taxon>
    </lineage>
</organism>
<dbReference type="InterPro" id="IPR013057">
    <property type="entry name" value="AA_transpt_TM"/>
</dbReference>
<evidence type="ECO:0000256" key="6">
    <source>
        <dbReference type="SAM" id="Phobius"/>
    </source>
</evidence>
<name>A0A9P6YK63_RHIOR</name>
<sequence length="192" mass="21014">MAEPEKFPKVLSGTMIFITGIFLSVGFISYLAFGSQVQTVILLNMPDSIAVNTVQGLYALAICLSIPLQLFPAIRIIETGLFTRSGKYDSFVKWQKNLFRFVSVLICAAIAIAGSSDLDKFVSLIGSLCCVPLCFFFPPLFHLKAIANNWRQKTIDVLIIVFGLVSMTYTTGITISLWSEGGESVPISRCPA</sequence>
<reference evidence="8" key="1">
    <citation type="journal article" date="2020" name="Microb. Genom.">
        <title>Genetic diversity of clinical and environmental Mucorales isolates obtained from an investigation of mucormycosis cases among solid organ transplant recipients.</title>
        <authorList>
            <person name="Nguyen M.H."/>
            <person name="Kaul D."/>
            <person name="Muto C."/>
            <person name="Cheng S.J."/>
            <person name="Richter R.A."/>
            <person name="Bruno V.M."/>
            <person name="Liu G."/>
            <person name="Beyhan S."/>
            <person name="Sundermann A.J."/>
            <person name="Mounaud S."/>
            <person name="Pasculle A.W."/>
            <person name="Nierman W.C."/>
            <person name="Driscoll E."/>
            <person name="Cumbie R."/>
            <person name="Clancy C.J."/>
            <person name="Dupont C.L."/>
        </authorList>
    </citation>
    <scope>NUCLEOTIDE SEQUENCE</scope>
    <source>
        <strain evidence="8">GL16</strain>
    </source>
</reference>
<feature type="transmembrane region" description="Helical" evidence="6">
    <location>
        <begin position="121"/>
        <end position="143"/>
    </location>
</feature>
<dbReference type="OrthoDB" id="1684102at2759"/>
<keyword evidence="5 6" id="KW-0472">Membrane</keyword>
<comment type="similarity">
    <text evidence="2">Belongs to the amino acid/polyamine transporter 2 family.</text>
</comment>
<evidence type="ECO:0000259" key="7">
    <source>
        <dbReference type="Pfam" id="PF01490"/>
    </source>
</evidence>
<feature type="transmembrane region" description="Helical" evidence="6">
    <location>
        <begin position="53"/>
        <end position="77"/>
    </location>
</feature>
<evidence type="ECO:0000256" key="3">
    <source>
        <dbReference type="ARBA" id="ARBA00022692"/>
    </source>
</evidence>
<accession>A0A9P6YK63</accession>
<evidence type="ECO:0000256" key="2">
    <source>
        <dbReference type="ARBA" id="ARBA00008066"/>
    </source>
</evidence>
<proteinExistence type="inferred from homology"/>
<evidence type="ECO:0000256" key="5">
    <source>
        <dbReference type="ARBA" id="ARBA00023136"/>
    </source>
</evidence>
<evidence type="ECO:0000256" key="4">
    <source>
        <dbReference type="ARBA" id="ARBA00022989"/>
    </source>
</evidence>
<dbReference type="Proteomes" id="UP000717996">
    <property type="component" value="Unassembled WGS sequence"/>
</dbReference>
<feature type="domain" description="Amino acid transporter transmembrane" evidence="7">
    <location>
        <begin position="1"/>
        <end position="175"/>
    </location>
</feature>
<evidence type="ECO:0000313" key="9">
    <source>
        <dbReference type="Proteomes" id="UP000717996"/>
    </source>
</evidence>
<feature type="transmembrane region" description="Helical" evidence="6">
    <location>
        <begin position="155"/>
        <end position="178"/>
    </location>
</feature>
<gene>
    <name evidence="8" type="ORF">G6F51_002647</name>
</gene>
<evidence type="ECO:0000256" key="1">
    <source>
        <dbReference type="ARBA" id="ARBA00004141"/>
    </source>
</evidence>
<dbReference type="PANTHER" id="PTHR22950:SF666">
    <property type="entry name" value="VACUOLAR AMINO ACID TRANSPORTER 4"/>
    <property type="match status" value="1"/>
</dbReference>
<dbReference type="GO" id="GO:0005774">
    <property type="term" value="C:vacuolar membrane"/>
    <property type="evidence" value="ECO:0007669"/>
    <property type="project" value="TreeGrafter"/>
</dbReference>
<feature type="transmembrane region" description="Helical" evidence="6">
    <location>
        <begin position="12"/>
        <end position="33"/>
    </location>
</feature>
<comment type="subcellular location">
    <subcellularLocation>
        <location evidence="1">Membrane</location>
        <topology evidence="1">Multi-pass membrane protein</topology>
    </subcellularLocation>
</comment>
<dbReference type="Pfam" id="PF01490">
    <property type="entry name" value="Aa_trans"/>
    <property type="match status" value="1"/>
</dbReference>
<feature type="transmembrane region" description="Helical" evidence="6">
    <location>
        <begin position="98"/>
        <end position="115"/>
    </location>
</feature>
<keyword evidence="4 6" id="KW-1133">Transmembrane helix</keyword>
<protein>
    <recommendedName>
        <fullName evidence="7">Amino acid transporter transmembrane domain-containing protein</fullName>
    </recommendedName>
</protein>
<keyword evidence="3 6" id="KW-0812">Transmembrane</keyword>
<dbReference type="PANTHER" id="PTHR22950">
    <property type="entry name" value="AMINO ACID TRANSPORTER"/>
    <property type="match status" value="1"/>
</dbReference>
<dbReference type="AlphaFoldDB" id="A0A9P6YK63"/>
<evidence type="ECO:0000313" key="8">
    <source>
        <dbReference type="EMBL" id="KAG1550089.1"/>
    </source>
</evidence>
<comment type="caution">
    <text evidence="8">The sequence shown here is derived from an EMBL/GenBank/DDBJ whole genome shotgun (WGS) entry which is preliminary data.</text>
</comment>